<gene>
    <name evidence="9" type="ORF">LshimejAT787_0202730</name>
</gene>
<dbReference type="GO" id="GO:0020037">
    <property type="term" value="F:heme binding"/>
    <property type="evidence" value="ECO:0007669"/>
    <property type="project" value="UniProtKB-UniRule"/>
</dbReference>
<evidence type="ECO:0000256" key="2">
    <source>
        <dbReference type="ARBA" id="ARBA00022617"/>
    </source>
</evidence>
<evidence type="ECO:0000313" key="10">
    <source>
        <dbReference type="Proteomes" id="UP001063166"/>
    </source>
</evidence>
<dbReference type="GO" id="GO:0046872">
    <property type="term" value="F:metal ion binding"/>
    <property type="evidence" value="ECO:0007669"/>
    <property type="project" value="UniProtKB-UniRule"/>
</dbReference>
<keyword evidence="3" id="KW-0479">Metal-binding</keyword>
<dbReference type="EMBL" id="BRPK01000002">
    <property type="protein sequence ID" value="GLB34708.1"/>
    <property type="molecule type" value="Genomic_DNA"/>
</dbReference>
<dbReference type="Gene3D" id="1.10.420.10">
    <property type="entry name" value="Peroxidase, domain 2"/>
    <property type="match status" value="1"/>
</dbReference>
<dbReference type="EC" id="1.11.1.-" evidence="7"/>
<dbReference type="GO" id="GO:0000302">
    <property type="term" value="P:response to reactive oxygen species"/>
    <property type="evidence" value="ECO:0007669"/>
    <property type="project" value="TreeGrafter"/>
</dbReference>
<keyword evidence="5" id="KW-0408">Iron</keyword>
<dbReference type="GO" id="GO:0004601">
    <property type="term" value="F:peroxidase activity"/>
    <property type="evidence" value="ECO:0007669"/>
    <property type="project" value="UniProtKB-KW"/>
</dbReference>
<keyword evidence="7" id="KW-0732">Signal</keyword>
<dbReference type="Proteomes" id="UP001063166">
    <property type="component" value="Unassembled WGS sequence"/>
</dbReference>
<feature type="chain" id="PRO_5040544630" description="Peroxidase" evidence="7">
    <location>
        <begin position="24"/>
        <end position="609"/>
    </location>
</feature>
<evidence type="ECO:0000259" key="8">
    <source>
        <dbReference type="PROSITE" id="PS50873"/>
    </source>
</evidence>
<organism evidence="9 10">
    <name type="scientific">Lyophyllum shimeji</name>
    <name type="common">Hon-shimeji</name>
    <name type="synonym">Tricholoma shimeji</name>
    <dbReference type="NCBI Taxonomy" id="47721"/>
    <lineage>
        <taxon>Eukaryota</taxon>
        <taxon>Fungi</taxon>
        <taxon>Dikarya</taxon>
        <taxon>Basidiomycota</taxon>
        <taxon>Agaricomycotina</taxon>
        <taxon>Agaricomycetes</taxon>
        <taxon>Agaricomycetidae</taxon>
        <taxon>Agaricales</taxon>
        <taxon>Tricholomatineae</taxon>
        <taxon>Lyophyllaceae</taxon>
        <taxon>Lyophyllum</taxon>
    </lineage>
</organism>
<dbReference type="InterPro" id="IPR002016">
    <property type="entry name" value="Haem_peroxidase"/>
</dbReference>
<evidence type="ECO:0000256" key="6">
    <source>
        <dbReference type="RuleBase" id="RU004241"/>
    </source>
</evidence>
<keyword evidence="2" id="KW-0349">Heme</keyword>
<evidence type="ECO:0000256" key="4">
    <source>
        <dbReference type="ARBA" id="ARBA00023002"/>
    </source>
</evidence>
<feature type="domain" description="Plant heme peroxidase family profile" evidence="8">
    <location>
        <begin position="126"/>
        <end position="277"/>
    </location>
</feature>
<name>A0A9P3PF03_LYOSH</name>
<dbReference type="Gene3D" id="1.10.520.10">
    <property type="match status" value="1"/>
</dbReference>
<reference evidence="9" key="1">
    <citation type="submission" date="2022-07" db="EMBL/GenBank/DDBJ databases">
        <title>The genome of Lyophyllum shimeji provides insight into the initial evolution of ectomycorrhizal fungal genome.</title>
        <authorList>
            <person name="Kobayashi Y."/>
            <person name="Shibata T."/>
            <person name="Hirakawa H."/>
            <person name="Shigenobu S."/>
            <person name="Nishiyama T."/>
            <person name="Yamada A."/>
            <person name="Hasebe M."/>
            <person name="Kawaguchi M."/>
        </authorList>
    </citation>
    <scope>NUCLEOTIDE SEQUENCE</scope>
    <source>
        <strain evidence="9">AT787</strain>
    </source>
</reference>
<keyword evidence="4 7" id="KW-0560">Oxidoreductase</keyword>
<dbReference type="GO" id="GO:0042744">
    <property type="term" value="P:hydrogen peroxide catabolic process"/>
    <property type="evidence" value="ECO:0007669"/>
    <property type="project" value="TreeGrafter"/>
</dbReference>
<dbReference type="AlphaFoldDB" id="A0A9P3PF03"/>
<comment type="similarity">
    <text evidence="6">Belongs to the peroxidase family.</text>
</comment>
<dbReference type="OrthoDB" id="5985073at2759"/>
<keyword evidence="1 7" id="KW-0575">Peroxidase</keyword>
<evidence type="ECO:0000256" key="3">
    <source>
        <dbReference type="ARBA" id="ARBA00022723"/>
    </source>
</evidence>
<evidence type="ECO:0000313" key="9">
    <source>
        <dbReference type="EMBL" id="GLB34708.1"/>
    </source>
</evidence>
<dbReference type="GO" id="GO:0034599">
    <property type="term" value="P:cellular response to oxidative stress"/>
    <property type="evidence" value="ECO:0007669"/>
    <property type="project" value="InterPro"/>
</dbReference>
<dbReference type="SUPFAM" id="SSF48113">
    <property type="entry name" value="Heme-dependent peroxidases"/>
    <property type="match status" value="1"/>
</dbReference>
<protein>
    <recommendedName>
        <fullName evidence="7">Peroxidase</fullName>
        <ecNumber evidence="7">1.11.1.-</ecNumber>
    </recommendedName>
</protein>
<dbReference type="PANTHER" id="PTHR31356:SF53">
    <property type="entry name" value="HEME PEROXIDASE"/>
    <property type="match status" value="1"/>
</dbReference>
<evidence type="ECO:0000256" key="7">
    <source>
        <dbReference type="RuleBase" id="RU363051"/>
    </source>
</evidence>
<dbReference type="PANTHER" id="PTHR31356">
    <property type="entry name" value="THYLAKOID LUMENAL 29 KDA PROTEIN, CHLOROPLASTIC-RELATED"/>
    <property type="match status" value="1"/>
</dbReference>
<proteinExistence type="inferred from homology"/>
<dbReference type="Pfam" id="PF00141">
    <property type="entry name" value="peroxidase"/>
    <property type="match status" value="1"/>
</dbReference>
<dbReference type="InterPro" id="IPR010255">
    <property type="entry name" value="Haem_peroxidase_sf"/>
</dbReference>
<keyword evidence="10" id="KW-1185">Reference proteome</keyword>
<dbReference type="PRINTS" id="PR00458">
    <property type="entry name" value="PEROXIDASE"/>
</dbReference>
<evidence type="ECO:0000256" key="5">
    <source>
        <dbReference type="ARBA" id="ARBA00023004"/>
    </source>
</evidence>
<feature type="signal peptide" evidence="7">
    <location>
        <begin position="1"/>
        <end position="23"/>
    </location>
</feature>
<dbReference type="InterPro" id="IPR044831">
    <property type="entry name" value="Ccp1-like"/>
</dbReference>
<evidence type="ECO:0000256" key="1">
    <source>
        <dbReference type="ARBA" id="ARBA00022559"/>
    </source>
</evidence>
<dbReference type="PROSITE" id="PS50873">
    <property type="entry name" value="PEROXIDASE_4"/>
    <property type="match status" value="1"/>
</dbReference>
<sequence>MFAMLHSRFRSALLLSFAVACLADDTYRWPSPQYDQLEALLYEGRRGDGSSLASLVHPCRFRPDTNASIAAEWVRFAFHDMSTYDASNGTGGLDGSIAYELGRPENFGAGFTSTLSDFEVYPNKYVSRADIIALGAVFGTATCGGPIIPYRGGRVDAWTAGPGGVPEPHQDLQTHKDMFTRAGFSTAEMIQLTACGHTLGGLRSTDFPNLVPPAPNTAVPNFANFDTTTKFDNVVVTQYLDGTTQNPLVVSSNQTMRSDLRIFSADSNDTMHSLATADAFASTCQDILTRMINTVPHGVALTNDITLLPAKVHDVQLTFERGVFVFKASLRLLQVLNTPVNKQRAVKIFWCDRYGANQDCKGNNRSSTFASKLEEDPNLSPVTQRQGYSFVNYNFVVPVDASKSISKFWFEVDENDGKGPTAYKNGGDGYPVAQDQVLFVPTLSKSVLHQNSTLHRRGGGKPITGLVKEYTIVAAVRDGSNPSRVYMDALDVAISGFPSPFNTAVDLKPNSDITPSQGYSFYSGTVMDTGFQLTVDIHSIAADGTTYTEDFRQTAFLDNTPYLAPTNVTSSGKSSSSSSWSWRLAGDTHLAQLAVSGSVVVGVMLSTLL</sequence>
<comment type="caution">
    <text evidence="9">The sequence shown here is derived from an EMBL/GenBank/DDBJ whole genome shotgun (WGS) entry which is preliminary data.</text>
</comment>
<accession>A0A9P3PF03</accession>